<feature type="compositionally biased region" description="Basic and acidic residues" evidence="1">
    <location>
        <begin position="152"/>
        <end position="161"/>
    </location>
</feature>
<dbReference type="KEGG" id="cne:CNN00085"/>
<dbReference type="InParanoid" id="A0A0S2M654"/>
<feature type="compositionally biased region" description="Basic and acidic residues" evidence="1">
    <location>
        <begin position="202"/>
        <end position="235"/>
    </location>
</feature>
<keyword evidence="2" id="KW-0812">Transmembrane</keyword>
<dbReference type="STRING" id="214684.A0A0S2M654"/>
<dbReference type="OrthoDB" id="2565260at2759"/>
<feature type="compositionally biased region" description="Basic and acidic residues" evidence="1">
    <location>
        <begin position="125"/>
        <end position="138"/>
    </location>
</feature>
<sequence length="360" mass="40037">MDGVQKRYLDCSVVTRTRSDVSTTSSGSMLSLPRPPARRRTGRPLDASISYPPLTPASNTMGKTVDDIPNLPPGAGYNLSNLSNLSNPNPSVSLPKKGKDDSRRGRDCPSFGLPHDPHPFPNSKNVDRQEDKVREKTNEPLLSVPNASRQQPKRDGDSKNEEGEDDIISAYEYGDSEKSDQGKGTSTGRRANENGDNEEDVERVVIDSESDDGRNVDGEEGRSDNGRGRESEKESISAALLNNHPSQDEAADEGEEKRERAVEREGDRALTTKESSKKKKKQRRKNRHEHRHRSFSHSSKEKKRHNKEDGWFEVAFKGLPFGPDVPGFKAVGWMKKQWRLLVAEAVLILGLVYIIQATGL</sequence>
<accession>A0A0S2M654</accession>
<reference evidence="3 4" key="1">
    <citation type="journal article" date="2005" name="Science">
        <title>The genome of the basidiomycetous yeast and human pathogen Cryptococcus neoformans.</title>
        <authorList>
            <person name="Loftus B.J."/>
            <person name="Fung E."/>
            <person name="Roncaglia P."/>
            <person name="Rowley D."/>
            <person name="Amedeo P."/>
            <person name="Bruno D."/>
            <person name="Vamathevan J."/>
            <person name="Miranda M."/>
            <person name="Anderson I.J."/>
            <person name="Fraser J.A."/>
            <person name="Allen J.E."/>
            <person name="Bosdet I.E."/>
            <person name="Brent M.R."/>
            <person name="Chiu R."/>
            <person name="Doering T.L."/>
            <person name="Donlin M.J."/>
            <person name="D'Souza C.A."/>
            <person name="Fox D.S."/>
            <person name="Grinberg V."/>
            <person name="Fu J."/>
            <person name="Fukushima M."/>
            <person name="Haas B.J."/>
            <person name="Huang J.C."/>
            <person name="Janbon G."/>
            <person name="Jones S.J."/>
            <person name="Koo H.L."/>
            <person name="Krzywinski M.I."/>
            <person name="Kwon-Chung J.K."/>
            <person name="Lengeler K.B."/>
            <person name="Maiti R."/>
            <person name="Marra M.A."/>
            <person name="Marra R.E."/>
            <person name="Mathewson C.A."/>
            <person name="Mitchell T.G."/>
            <person name="Pertea M."/>
            <person name="Riggs F.R."/>
            <person name="Salzberg S.L."/>
            <person name="Schein J.E."/>
            <person name="Shvartsbeyn A."/>
            <person name="Shin H."/>
            <person name="Shumway M."/>
            <person name="Specht C.A."/>
            <person name="Suh B.B."/>
            <person name="Tenney A."/>
            <person name="Utterback T.R."/>
            <person name="Wickes B.L."/>
            <person name="Wortman J.R."/>
            <person name="Wye N.H."/>
            <person name="Kronstad J.W."/>
            <person name="Lodge J.K."/>
            <person name="Heitman J."/>
            <person name="Davis R.W."/>
            <person name="Fraser C.M."/>
            <person name="Hyman R.W."/>
        </authorList>
    </citation>
    <scope>NUCLEOTIDE SEQUENCE [LARGE SCALE GENOMIC DNA]</scope>
    <source>
        <strain evidence="4">JEC21 / ATCC MYA-565</strain>
    </source>
</reference>
<keyword evidence="4" id="KW-1185">Reference proteome</keyword>
<dbReference type="VEuPathDB" id="FungiDB:CNN00085"/>
<feature type="compositionally biased region" description="Basic and acidic residues" evidence="1">
    <location>
        <begin position="97"/>
        <end position="107"/>
    </location>
</feature>
<feature type="compositionally biased region" description="Low complexity" evidence="1">
    <location>
        <begin position="78"/>
        <end position="95"/>
    </location>
</feature>
<keyword evidence="2" id="KW-0472">Membrane</keyword>
<gene>
    <name evidence="3" type="ordered locus">CNN00085</name>
</gene>
<feature type="transmembrane region" description="Helical" evidence="2">
    <location>
        <begin position="338"/>
        <end position="355"/>
    </location>
</feature>
<evidence type="ECO:0000313" key="4">
    <source>
        <dbReference type="Proteomes" id="UP000002149"/>
    </source>
</evidence>
<feature type="region of interest" description="Disordered" evidence="1">
    <location>
        <begin position="16"/>
        <end position="307"/>
    </location>
</feature>
<name>A0A0S2M654_CRYD1</name>
<evidence type="ECO:0000256" key="1">
    <source>
        <dbReference type="SAM" id="MobiDB-lite"/>
    </source>
</evidence>
<feature type="compositionally biased region" description="Low complexity" evidence="1">
    <location>
        <begin position="16"/>
        <end position="28"/>
    </location>
</feature>
<feature type="compositionally biased region" description="Basic residues" evidence="1">
    <location>
        <begin position="276"/>
        <end position="305"/>
    </location>
</feature>
<dbReference type="PaxDb" id="214684-A0A0S2M654"/>
<keyword evidence="2" id="KW-1133">Transmembrane helix</keyword>
<dbReference type="GeneID" id="36393153"/>
<dbReference type="AlphaFoldDB" id="A0A0S2M654"/>
<organism evidence="3 4">
    <name type="scientific">Cryptococcus deneoformans (strain JEC21 / ATCC MYA-565)</name>
    <name type="common">Cryptococcus neoformans var. neoformans serotype D</name>
    <dbReference type="NCBI Taxonomy" id="214684"/>
    <lineage>
        <taxon>Eukaryota</taxon>
        <taxon>Fungi</taxon>
        <taxon>Dikarya</taxon>
        <taxon>Basidiomycota</taxon>
        <taxon>Agaricomycotina</taxon>
        <taxon>Tremellomycetes</taxon>
        <taxon>Tremellales</taxon>
        <taxon>Cryptococcaceae</taxon>
        <taxon>Cryptococcus</taxon>
        <taxon>Cryptococcus neoformans species complex</taxon>
    </lineage>
</organism>
<evidence type="ECO:0000256" key="2">
    <source>
        <dbReference type="SAM" id="Phobius"/>
    </source>
</evidence>
<proteinExistence type="predicted"/>
<protein>
    <submittedName>
        <fullName evidence="3">Uncharacterized protein</fullName>
    </submittedName>
</protein>
<dbReference type="RefSeq" id="XP_024514681.1">
    <property type="nucleotide sequence ID" value="XM_024658865.1"/>
</dbReference>
<evidence type="ECO:0000313" key="3">
    <source>
        <dbReference type="EMBL" id="ALO69790.1"/>
    </source>
</evidence>
<dbReference type="EMBL" id="AE017356">
    <property type="protein sequence ID" value="ALO69790.1"/>
    <property type="molecule type" value="Genomic_DNA"/>
</dbReference>
<dbReference type="Proteomes" id="UP000002149">
    <property type="component" value="Chromosome 14"/>
</dbReference>
<feature type="compositionally biased region" description="Basic and acidic residues" evidence="1">
    <location>
        <begin position="255"/>
        <end position="275"/>
    </location>
</feature>